<feature type="domain" description="GGDEF" evidence="9">
    <location>
        <begin position="347"/>
        <end position="481"/>
    </location>
</feature>
<dbReference type="InterPro" id="IPR029787">
    <property type="entry name" value="Nucleotide_cyclase"/>
</dbReference>
<feature type="transmembrane region" description="Helical" evidence="8">
    <location>
        <begin position="271"/>
        <end position="290"/>
    </location>
</feature>
<sequence>MLWLGLLLPLCFAALTLLQLWELREDAWDRAERGAQNLLLALSQDIERQIDIYDRALAAVARNARLLREEELAESALLFAPAAATRHLGHMTLLDATGQVVASSDPGAALHQDVSSRAIFLRHRLEPELGLLISPPYQDGTRDGYFLALSRAVRDAQGRLAGVVLGTLQLSYMRQLAGGLSIGPHSTINLFNTEGVLLYREPMGSGRPGMDLSQAPTVRRMLAEPSGQFIGRATLDGVERLYSHARLGGYPLVLNVALATGPVLDPWQEHAVGTMAMVALLCLATLLLGLRLQRELRRRRLAEAAARAESQRYHALAETDGLTGLGNRRKFDRLLRLEWERQQRLGQPLALLMLDIDHFKAFNDSQGHLAGDAVLRSLAGCIRSCIRAETDLAARYGGEEFAILLPGGAEEAKHLAERIQDTLYRLNLPHPAARSGRISVSLGAAAMVPPEQGQPAMLVQAADAALYRAKQAGRDQAAYAA</sequence>
<gene>
    <name evidence="10" type="ORF">HMPREF0731_3533</name>
</gene>
<comment type="catalytic activity">
    <reaction evidence="7">
        <text>2 GTP = 3',3'-c-di-GMP + 2 diphosphate</text>
        <dbReference type="Rhea" id="RHEA:24898"/>
        <dbReference type="ChEBI" id="CHEBI:33019"/>
        <dbReference type="ChEBI" id="CHEBI:37565"/>
        <dbReference type="ChEBI" id="CHEBI:58805"/>
        <dbReference type="EC" id="2.7.7.65"/>
    </reaction>
</comment>
<dbReference type="SMART" id="SM00267">
    <property type="entry name" value="GGDEF"/>
    <property type="match status" value="1"/>
</dbReference>
<dbReference type="Gene3D" id="3.30.70.270">
    <property type="match status" value="1"/>
</dbReference>
<dbReference type="CDD" id="cd12914">
    <property type="entry name" value="PDC1_DGC_like"/>
    <property type="match status" value="1"/>
</dbReference>
<evidence type="ECO:0000256" key="1">
    <source>
        <dbReference type="ARBA" id="ARBA00004651"/>
    </source>
</evidence>
<evidence type="ECO:0000256" key="5">
    <source>
        <dbReference type="ARBA" id="ARBA00022989"/>
    </source>
</evidence>
<evidence type="ECO:0000256" key="7">
    <source>
        <dbReference type="ARBA" id="ARBA00034247"/>
    </source>
</evidence>
<dbReference type="SUPFAM" id="SSF55073">
    <property type="entry name" value="Nucleotide cyclase"/>
    <property type="match status" value="1"/>
</dbReference>
<dbReference type="PROSITE" id="PS50887">
    <property type="entry name" value="GGDEF"/>
    <property type="match status" value="1"/>
</dbReference>
<dbReference type="Pfam" id="PF02743">
    <property type="entry name" value="dCache_1"/>
    <property type="match status" value="1"/>
</dbReference>
<keyword evidence="6 8" id="KW-0472">Membrane</keyword>
<dbReference type="AlphaFoldDB" id="D5RR21"/>
<keyword evidence="4 8" id="KW-0812">Transmembrane</keyword>
<dbReference type="GO" id="GO:0043709">
    <property type="term" value="P:cell adhesion involved in single-species biofilm formation"/>
    <property type="evidence" value="ECO:0007669"/>
    <property type="project" value="TreeGrafter"/>
</dbReference>
<dbReference type="CDD" id="cd12915">
    <property type="entry name" value="PDC2_DGC_like"/>
    <property type="match status" value="1"/>
</dbReference>
<dbReference type="InterPro" id="IPR033479">
    <property type="entry name" value="dCache_1"/>
</dbReference>
<evidence type="ECO:0000256" key="4">
    <source>
        <dbReference type="ARBA" id="ARBA00022692"/>
    </source>
</evidence>
<dbReference type="GO" id="GO:0005886">
    <property type="term" value="C:plasma membrane"/>
    <property type="evidence" value="ECO:0007669"/>
    <property type="project" value="UniProtKB-SubCell"/>
</dbReference>
<evidence type="ECO:0000256" key="8">
    <source>
        <dbReference type="SAM" id="Phobius"/>
    </source>
</evidence>
<evidence type="ECO:0000313" key="11">
    <source>
        <dbReference type="Proteomes" id="UP000005324"/>
    </source>
</evidence>
<accession>D5RR21</accession>
<keyword evidence="3" id="KW-1003">Cell membrane</keyword>
<protein>
    <recommendedName>
        <fullName evidence="2">diguanylate cyclase</fullName>
        <ecNumber evidence="2">2.7.7.65</ecNumber>
    </recommendedName>
</protein>
<comment type="caution">
    <text evidence="10">The sequence shown here is derived from an EMBL/GenBank/DDBJ whole genome shotgun (WGS) entry which is preliminary data.</text>
</comment>
<dbReference type="Pfam" id="PF00990">
    <property type="entry name" value="GGDEF"/>
    <property type="match status" value="1"/>
</dbReference>
<organism evidence="10 11">
    <name type="scientific">Pseudoroseomonas cervicalis ATCC 49957</name>
    <dbReference type="NCBI Taxonomy" id="525371"/>
    <lineage>
        <taxon>Bacteria</taxon>
        <taxon>Pseudomonadati</taxon>
        <taxon>Pseudomonadota</taxon>
        <taxon>Alphaproteobacteria</taxon>
        <taxon>Acetobacterales</taxon>
        <taxon>Roseomonadaceae</taxon>
        <taxon>Roseomonas</taxon>
    </lineage>
</organism>
<dbReference type="InterPro" id="IPR000160">
    <property type="entry name" value="GGDEF_dom"/>
</dbReference>
<dbReference type="NCBIfam" id="TIGR00254">
    <property type="entry name" value="GGDEF"/>
    <property type="match status" value="1"/>
</dbReference>
<keyword evidence="11" id="KW-1185">Reference proteome</keyword>
<dbReference type="InterPro" id="IPR050469">
    <property type="entry name" value="Diguanylate_Cyclase"/>
</dbReference>
<name>D5RR21_9PROT</name>
<dbReference type="FunFam" id="3.30.70.270:FF:000001">
    <property type="entry name" value="Diguanylate cyclase domain protein"/>
    <property type="match status" value="1"/>
</dbReference>
<evidence type="ECO:0000256" key="2">
    <source>
        <dbReference type="ARBA" id="ARBA00012528"/>
    </source>
</evidence>
<dbReference type="Proteomes" id="UP000005324">
    <property type="component" value="Unassembled WGS sequence"/>
</dbReference>
<dbReference type="GO" id="GO:1902201">
    <property type="term" value="P:negative regulation of bacterial-type flagellum-dependent cell motility"/>
    <property type="evidence" value="ECO:0007669"/>
    <property type="project" value="TreeGrafter"/>
</dbReference>
<proteinExistence type="predicted"/>
<dbReference type="EC" id="2.7.7.65" evidence="2"/>
<dbReference type="Gene3D" id="3.30.450.20">
    <property type="entry name" value="PAS domain"/>
    <property type="match status" value="2"/>
</dbReference>
<dbReference type="EMBL" id="ADVL01000683">
    <property type="protein sequence ID" value="EFH10244.1"/>
    <property type="molecule type" value="Genomic_DNA"/>
</dbReference>
<dbReference type="HOGENOM" id="CLU_000445_134_3_5"/>
<dbReference type="RefSeq" id="WP_007002563.1">
    <property type="nucleotide sequence ID" value="NZ_GG770777.1"/>
</dbReference>
<dbReference type="PANTHER" id="PTHR45138">
    <property type="entry name" value="REGULATORY COMPONENTS OF SENSORY TRANSDUCTION SYSTEM"/>
    <property type="match status" value="1"/>
</dbReference>
<dbReference type="PANTHER" id="PTHR45138:SF9">
    <property type="entry name" value="DIGUANYLATE CYCLASE DGCM-RELATED"/>
    <property type="match status" value="1"/>
</dbReference>
<keyword evidence="5 8" id="KW-1133">Transmembrane helix</keyword>
<dbReference type="InterPro" id="IPR043128">
    <property type="entry name" value="Rev_trsase/Diguanyl_cyclase"/>
</dbReference>
<evidence type="ECO:0000256" key="3">
    <source>
        <dbReference type="ARBA" id="ARBA00022475"/>
    </source>
</evidence>
<dbReference type="CDD" id="cd01949">
    <property type="entry name" value="GGDEF"/>
    <property type="match status" value="1"/>
</dbReference>
<evidence type="ECO:0000256" key="6">
    <source>
        <dbReference type="ARBA" id="ARBA00023136"/>
    </source>
</evidence>
<reference evidence="10 11" key="1">
    <citation type="submission" date="2010-04" db="EMBL/GenBank/DDBJ databases">
        <authorList>
            <person name="Qin X."/>
            <person name="Bachman B."/>
            <person name="Battles P."/>
            <person name="Bell A."/>
            <person name="Bess C."/>
            <person name="Bickham C."/>
            <person name="Chaboub L."/>
            <person name="Chen D."/>
            <person name="Coyle M."/>
            <person name="Deiros D.R."/>
            <person name="Dinh H."/>
            <person name="Forbes L."/>
            <person name="Fowler G."/>
            <person name="Francisco L."/>
            <person name="Fu Q."/>
            <person name="Gubbala S."/>
            <person name="Hale W."/>
            <person name="Han Y."/>
            <person name="Hemphill L."/>
            <person name="Highlander S.K."/>
            <person name="Hirani K."/>
            <person name="Hogues M."/>
            <person name="Jackson L."/>
            <person name="Jakkamsetti A."/>
            <person name="Javaid M."/>
            <person name="Jiang H."/>
            <person name="Korchina V."/>
            <person name="Kovar C."/>
            <person name="Lara F."/>
            <person name="Lee S."/>
            <person name="Mata R."/>
            <person name="Mathew T."/>
            <person name="Moen C."/>
            <person name="Morales K."/>
            <person name="Munidasa M."/>
            <person name="Nazareth L."/>
            <person name="Ngo R."/>
            <person name="Nguyen L."/>
            <person name="Okwuonu G."/>
            <person name="Ongeri F."/>
            <person name="Patil S."/>
            <person name="Petrosino J."/>
            <person name="Pham C."/>
            <person name="Pham P."/>
            <person name="Pu L.-L."/>
            <person name="Puazo M."/>
            <person name="Raj R."/>
            <person name="Reid J."/>
            <person name="Rouhana J."/>
            <person name="Saada N."/>
            <person name="Shang Y."/>
            <person name="Simmons D."/>
            <person name="Thornton R."/>
            <person name="Warren J."/>
            <person name="Weissenberger G."/>
            <person name="Zhang J."/>
            <person name="Zhang L."/>
            <person name="Zhou C."/>
            <person name="Zhu D."/>
            <person name="Muzny D."/>
            <person name="Worley K."/>
            <person name="Gibbs R."/>
        </authorList>
    </citation>
    <scope>NUCLEOTIDE SEQUENCE [LARGE SCALE GENOMIC DNA]</scope>
    <source>
        <strain evidence="10 11">ATCC 49957</strain>
    </source>
</reference>
<evidence type="ECO:0000259" key="9">
    <source>
        <dbReference type="PROSITE" id="PS50887"/>
    </source>
</evidence>
<dbReference type="GO" id="GO:0052621">
    <property type="term" value="F:diguanylate cyclase activity"/>
    <property type="evidence" value="ECO:0007669"/>
    <property type="project" value="UniProtKB-EC"/>
</dbReference>
<evidence type="ECO:0000313" key="10">
    <source>
        <dbReference type="EMBL" id="EFH10244.1"/>
    </source>
</evidence>
<comment type="subcellular location">
    <subcellularLocation>
        <location evidence="1">Cell membrane</location>
        <topology evidence="1">Multi-pass membrane protein</topology>
    </subcellularLocation>
</comment>